<dbReference type="PANTHER" id="PTHR33067">
    <property type="entry name" value="RNA-DIRECTED DNA POLYMERASE-RELATED"/>
    <property type="match status" value="1"/>
</dbReference>
<accession>A0A9D4WMJ6</accession>
<comment type="caution">
    <text evidence="1">The sequence shown here is derived from an EMBL/GenBank/DDBJ whole genome shotgun (WGS) entry which is preliminary data.</text>
</comment>
<dbReference type="Gramene" id="Psat05G0145900-T1">
    <property type="protein sequence ID" value="KAI5404312.1"/>
    <property type="gene ID" value="KIW84_051459"/>
</dbReference>
<protein>
    <recommendedName>
        <fullName evidence="3">Reverse transcriptase domain-containing protein</fullName>
    </recommendedName>
</protein>
<reference evidence="1 2" key="1">
    <citation type="journal article" date="2022" name="Nat. Genet.">
        <title>Improved pea reference genome and pan-genome highlight genomic features and evolutionary characteristics.</title>
        <authorList>
            <person name="Yang T."/>
            <person name="Liu R."/>
            <person name="Luo Y."/>
            <person name="Hu S."/>
            <person name="Wang D."/>
            <person name="Wang C."/>
            <person name="Pandey M.K."/>
            <person name="Ge S."/>
            <person name="Xu Q."/>
            <person name="Li N."/>
            <person name="Li G."/>
            <person name="Huang Y."/>
            <person name="Saxena R.K."/>
            <person name="Ji Y."/>
            <person name="Li M."/>
            <person name="Yan X."/>
            <person name="He Y."/>
            <person name="Liu Y."/>
            <person name="Wang X."/>
            <person name="Xiang C."/>
            <person name="Varshney R.K."/>
            <person name="Ding H."/>
            <person name="Gao S."/>
            <person name="Zong X."/>
        </authorList>
    </citation>
    <scope>NUCLEOTIDE SEQUENCE [LARGE SCALE GENOMIC DNA]</scope>
    <source>
        <strain evidence="1 2">cv. Zhongwan 6</strain>
    </source>
</reference>
<evidence type="ECO:0000313" key="2">
    <source>
        <dbReference type="Proteomes" id="UP001058974"/>
    </source>
</evidence>
<dbReference type="Proteomes" id="UP001058974">
    <property type="component" value="Chromosome 5"/>
</dbReference>
<proteinExistence type="predicted"/>
<dbReference type="CDD" id="cd00303">
    <property type="entry name" value="retropepsin_like"/>
    <property type="match status" value="1"/>
</dbReference>
<dbReference type="EMBL" id="JAMSHJ010000005">
    <property type="protein sequence ID" value="KAI5404312.1"/>
    <property type="molecule type" value="Genomic_DNA"/>
</dbReference>
<evidence type="ECO:0008006" key="3">
    <source>
        <dbReference type="Google" id="ProtNLM"/>
    </source>
</evidence>
<dbReference type="AlphaFoldDB" id="A0A9D4WMJ6"/>
<dbReference type="PANTHER" id="PTHR33067:SF31">
    <property type="entry name" value="RNA-DIRECTED DNA POLYMERASE"/>
    <property type="match status" value="1"/>
</dbReference>
<evidence type="ECO:0000313" key="1">
    <source>
        <dbReference type="EMBL" id="KAI5404312.1"/>
    </source>
</evidence>
<keyword evidence="2" id="KW-1185">Reference proteome</keyword>
<dbReference type="Gene3D" id="2.40.70.10">
    <property type="entry name" value="Acid Proteases"/>
    <property type="match status" value="1"/>
</dbReference>
<dbReference type="InterPro" id="IPR021109">
    <property type="entry name" value="Peptidase_aspartic_dom_sf"/>
</dbReference>
<organism evidence="1 2">
    <name type="scientific">Pisum sativum</name>
    <name type="common">Garden pea</name>
    <name type="synonym">Lathyrus oleraceus</name>
    <dbReference type="NCBI Taxonomy" id="3888"/>
    <lineage>
        <taxon>Eukaryota</taxon>
        <taxon>Viridiplantae</taxon>
        <taxon>Streptophyta</taxon>
        <taxon>Embryophyta</taxon>
        <taxon>Tracheophyta</taxon>
        <taxon>Spermatophyta</taxon>
        <taxon>Magnoliopsida</taxon>
        <taxon>eudicotyledons</taxon>
        <taxon>Gunneridae</taxon>
        <taxon>Pentapetalae</taxon>
        <taxon>rosids</taxon>
        <taxon>fabids</taxon>
        <taxon>Fabales</taxon>
        <taxon>Fabaceae</taxon>
        <taxon>Papilionoideae</taxon>
        <taxon>50 kb inversion clade</taxon>
        <taxon>NPAAA clade</taxon>
        <taxon>Hologalegina</taxon>
        <taxon>IRL clade</taxon>
        <taxon>Fabeae</taxon>
        <taxon>Lathyrus</taxon>
    </lineage>
</organism>
<name>A0A9D4WMJ6_PEA</name>
<gene>
    <name evidence="1" type="ORF">KIW84_051459</name>
</gene>
<sequence>MSLQLADRSVKYPIGILEDVPVRIGQLFIPTNFVVMDIKEDNDIPILLGRPFLSTAGAIIDVKKGKLTFDVDIIDECVRELEQEEIIKTIKLPSTLIRENDDLKKPYIDDNLYECLSLTPDPIPCPKKPTLELKEIPKNLRYDFLDEKMNRLVIVSATLS</sequence>